<keyword evidence="1" id="KW-0732">Signal</keyword>
<name>A0A0K8R8I0_IXORI</name>
<feature type="signal peptide" evidence="1">
    <location>
        <begin position="1"/>
        <end position="18"/>
    </location>
</feature>
<reference evidence="2" key="1">
    <citation type="submission" date="2012-12" db="EMBL/GenBank/DDBJ databases">
        <title>Identification and characterization of a phenylalanine ammonia-lyase gene family in Isatis indigotica Fort.</title>
        <authorList>
            <person name="Liu Q."/>
            <person name="Chen J."/>
            <person name="Zhou X."/>
            <person name="Di P."/>
            <person name="Xiao Y."/>
            <person name="Xuan H."/>
            <person name="Zhang L."/>
            <person name="Chen W."/>
        </authorList>
    </citation>
    <scope>NUCLEOTIDE SEQUENCE</scope>
    <source>
        <tissue evidence="2">Salivary gland</tissue>
    </source>
</reference>
<proteinExistence type="evidence at transcript level"/>
<protein>
    <submittedName>
        <fullName evidence="2">Putative salivary kunitz domain protein</fullName>
    </submittedName>
</protein>
<evidence type="ECO:0000313" key="2">
    <source>
        <dbReference type="EMBL" id="JAA66774.1"/>
    </source>
</evidence>
<evidence type="ECO:0000256" key="1">
    <source>
        <dbReference type="SAM" id="SignalP"/>
    </source>
</evidence>
<accession>A0A0K8R8I0</accession>
<dbReference type="AlphaFoldDB" id="A0A0K8R8I0"/>
<dbReference type="EMBL" id="GADI01007034">
    <property type="protein sequence ID" value="JAA66774.1"/>
    <property type="molecule type" value="mRNA"/>
</dbReference>
<sequence length="75" mass="8193">MISSFIFCLLAMCYIVSANSPVCPMKLDISGVPCRIFCLYNNGSTDLILEDNGTACKTHGRKPGKCKDGECIQKQ</sequence>
<feature type="chain" id="PRO_5005516777" evidence="1">
    <location>
        <begin position="19"/>
        <end position="75"/>
    </location>
</feature>
<organism evidence="2">
    <name type="scientific">Ixodes ricinus</name>
    <name type="common">Common tick</name>
    <name type="synonym">Acarus ricinus</name>
    <dbReference type="NCBI Taxonomy" id="34613"/>
    <lineage>
        <taxon>Eukaryota</taxon>
        <taxon>Metazoa</taxon>
        <taxon>Ecdysozoa</taxon>
        <taxon>Arthropoda</taxon>
        <taxon>Chelicerata</taxon>
        <taxon>Arachnida</taxon>
        <taxon>Acari</taxon>
        <taxon>Parasitiformes</taxon>
        <taxon>Ixodida</taxon>
        <taxon>Ixodoidea</taxon>
        <taxon>Ixodidae</taxon>
        <taxon>Ixodinae</taxon>
        <taxon>Ixodes</taxon>
    </lineage>
</organism>